<name>A0A5K3FX70_MESCO</name>
<reference evidence="1" key="1">
    <citation type="submission" date="2019-11" db="UniProtKB">
        <authorList>
            <consortium name="WormBaseParasite"/>
        </authorList>
    </citation>
    <scope>IDENTIFICATION</scope>
</reference>
<dbReference type="WBParaSite" id="MCU_012517-RA">
    <property type="protein sequence ID" value="MCU_012517-RA"/>
    <property type="gene ID" value="MCU_012517"/>
</dbReference>
<dbReference type="AlphaFoldDB" id="A0A5K3FX70"/>
<organism evidence="1">
    <name type="scientific">Mesocestoides corti</name>
    <name type="common">Flatworm</name>
    <dbReference type="NCBI Taxonomy" id="53468"/>
    <lineage>
        <taxon>Eukaryota</taxon>
        <taxon>Metazoa</taxon>
        <taxon>Spiralia</taxon>
        <taxon>Lophotrochozoa</taxon>
        <taxon>Platyhelminthes</taxon>
        <taxon>Cestoda</taxon>
        <taxon>Eucestoda</taxon>
        <taxon>Cyclophyllidea</taxon>
        <taxon>Mesocestoididae</taxon>
        <taxon>Mesocestoides</taxon>
    </lineage>
</organism>
<protein>
    <submittedName>
        <fullName evidence="1">Uncharacterized protein</fullName>
    </submittedName>
</protein>
<accession>A0A5K3FX70</accession>
<evidence type="ECO:0000313" key="1">
    <source>
        <dbReference type="WBParaSite" id="MCU_012517-RA"/>
    </source>
</evidence>
<proteinExistence type="predicted"/>
<sequence>QNARALKGRRPVQHNRFYGLITSQTHRSDAFHPSPQYRPHCSIYTAPHSCLSLVGCVSSSHAIGTQTDPGLAKASIVQYVCALNTLP</sequence>